<gene>
    <name evidence="3" type="ORF">FOZ61_005897</name>
</gene>
<name>A0A7J6LFG6_PEROL</name>
<dbReference type="GO" id="GO:0003676">
    <property type="term" value="F:nucleic acid binding"/>
    <property type="evidence" value="ECO:0007669"/>
    <property type="project" value="InterPro"/>
</dbReference>
<comment type="caution">
    <text evidence="3">The sequence shown here is derived from an EMBL/GenBank/DDBJ whole genome shotgun (WGS) entry which is preliminary data.</text>
</comment>
<feature type="non-terminal residue" evidence="3">
    <location>
        <position position="782"/>
    </location>
</feature>
<dbReference type="InterPro" id="IPR012337">
    <property type="entry name" value="RNaseH-like_sf"/>
</dbReference>
<sequence length="782" mass="88442">MGKKLMKELNEKLRERDEVEREACCSESFMDDFIKFPDVQWVKFRDALTTVSSVSYSGALSLLGKLPDLVVTGAWNSLFKHILQGLVSRELHSLQVPWSAKVSGELEKLLCEWHALVLEAGTLYLPRRYNLQGDITVVADASKWVAGYELRQEGTLYDEASMVFARTKADIAISVKELQAAYMGLAAVKELEMASPKKFPAIIVQTDNTTVATILRTRRVAGNVRREVCPILQKYLALIEELYSPSDWLRLQIEVVSTEVNSADRLTRHPFLTKLLDYRDQLQRVSEQDGVREDYGEKTVVSTNVVVQAAECYFANDGHVCDACFADLPLKLEVDKVAVGKAQRVDDDIQYVIKRLRRGCYIDPQSRLQTHLARISHELRVIDGLLYWQRAPDGTSPYLPVVPPAMADSVVGKAHSIGHSDVEGTVALVKLVCYVPFIWRVAQDVVQGCERCIMNRRSAGVMPMRTTHRSIQPWQVLHMDIVSYEGLHLLTLIDQFSKYLCWEVLGTTSTSSIVAALQRSFSRLGPPKVLICDNAKNLNAPKMVAYLKTYGTRLKNSTSYHPQGNSVAERVHRTLHRLARLHRLHSPGELKKGLLKLVYVYNCRPHKALGYKSPYYVLFGRNPVVVSDATKQGEYDQRCLYDTWDDVRGIQSQQFRANKVAYDKGHRLQQPVSYHKGQPVLYYRRRRFPMGVNAKLQDPWEGGWKILKAPTEKFPATVVLEKGAMKMVINLAYVKPDPRQHQARSAQDGMKTDMTSSAPSLALKAEPTALYEMISEPDDEPS</sequence>
<feature type="domain" description="Integrase catalytic" evidence="2">
    <location>
        <begin position="469"/>
        <end position="622"/>
    </location>
</feature>
<evidence type="ECO:0000259" key="2">
    <source>
        <dbReference type="PROSITE" id="PS50994"/>
    </source>
</evidence>
<dbReference type="InterPro" id="IPR050951">
    <property type="entry name" value="Retrovirus_Pol_polyprotein"/>
</dbReference>
<dbReference type="InterPro" id="IPR036397">
    <property type="entry name" value="RNaseH_sf"/>
</dbReference>
<evidence type="ECO:0000313" key="3">
    <source>
        <dbReference type="EMBL" id="KAF4658018.1"/>
    </source>
</evidence>
<organism evidence="3 4">
    <name type="scientific">Perkinsus olseni</name>
    <name type="common">Perkinsus atlanticus</name>
    <dbReference type="NCBI Taxonomy" id="32597"/>
    <lineage>
        <taxon>Eukaryota</taxon>
        <taxon>Sar</taxon>
        <taxon>Alveolata</taxon>
        <taxon>Perkinsozoa</taxon>
        <taxon>Perkinsea</taxon>
        <taxon>Perkinsida</taxon>
        <taxon>Perkinsidae</taxon>
        <taxon>Perkinsus</taxon>
    </lineage>
</organism>
<dbReference type="PROSITE" id="PS50994">
    <property type="entry name" value="INTEGRASE"/>
    <property type="match status" value="1"/>
</dbReference>
<dbReference type="EMBL" id="JABAHT010000327">
    <property type="protein sequence ID" value="KAF4658018.1"/>
    <property type="molecule type" value="Genomic_DNA"/>
</dbReference>
<evidence type="ECO:0000313" key="4">
    <source>
        <dbReference type="Proteomes" id="UP000570595"/>
    </source>
</evidence>
<feature type="region of interest" description="Disordered" evidence="1">
    <location>
        <begin position="738"/>
        <end position="782"/>
    </location>
</feature>
<dbReference type="PANTHER" id="PTHR37984:SF5">
    <property type="entry name" value="PROTEIN NYNRIN-LIKE"/>
    <property type="match status" value="1"/>
</dbReference>
<dbReference type="InterPro" id="IPR001584">
    <property type="entry name" value="Integrase_cat-core"/>
</dbReference>
<dbReference type="Pfam" id="PF00665">
    <property type="entry name" value="rve"/>
    <property type="match status" value="1"/>
</dbReference>
<dbReference type="Gene3D" id="1.10.340.70">
    <property type="match status" value="1"/>
</dbReference>
<dbReference type="Gene3D" id="3.30.420.10">
    <property type="entry name" value="Ribonuclease H-like superfamily/Ribonuclease H"/>
    <property type="match status" value="1"/>
</dbReference>
<accession>A0A7J6LFG6</accession>
<dbReference type="Pfam" id="PF17921">
    <property type="entry name" value="Integrase_H2C2"/>
    <property type="match status" value="1"/>
</dbReference>
<protein>
    <recommendedName>
        <fullName evidence="2">Integrase catalytic domain-containing protein</fullName>
    </recommendedName>
</protein>
<dbReference type="SUPFAM" id="SSF53098">
    <property type="entry name" value="Ribonuclease H-like"/>
    <property type="match status" value="1"/>
</dbReference>
<dbReference type="AlphaFoldDB" id="A0A7J6LFG6"/>
<dbReference type="Proteomes" id="UP000570595">
    <property type="component" value="Unassembled WGS sequence"/>
</dbReference>
<dbReference type="InterPro" id="IPR041588">
    <property type="entry name" value="Integrase_H2C2"/>
</dbReference>
<dbReference type="OrthoDB" id="10068564at2759"/>
<dbReference type="PANTHER" id="PTHR37984">
    <property type="entry name" value="PROTEIN CBG26694"/>
    <property type="match status" value="1"/>
</dbReference>
<reference evidence="3 4" key="1">
    <citation type="submission" date="2020-04" db="EMBL/GenBank/DDBJ databases">
        <title>Perkinsus olseni comparative genomics.</title>
        <authorList>
            <person name="Bogema D.R."/>
        </authorList>
    </citation>
    <scope>NUCLEOTIDE SEQUENCE [LARGE SCALE GENOMIC DNA]</scope>
    <source>
        <strain evidence="3">ATCC PRA-179</strain>
    </source>
</reference>
<evidence type="ECO:0000256" key="1">
    <source>
        <dbReference type="SAM" id="MobiDB-lite"/>
    </source>
</evidence>
<proteinExistence type="predicted"/>
<dbReference type="GO" id="GO:0015074">
    <property type="term" value="P:DNA integration"/>
    <property type="evidence" value="ECO:0007669"/>
    <property type="project" value="InterPro"/>
</dbReference>